<evidence type="ECO:0000313" key="2">
    <source>
        <dbReference type="EMBL" id="KAF0040180.1"/>
    </source>
</evidence>
<accession>A0A6A4T872</accession>
<dbReference type="Proteomes" id="UP000438429">
    <property type="component" value="Unassembled WGS sequence"/>
</dbReference>
<evidence type="ECO:0000256" key="1">
    <source>
        <dbReference type="SAM" id="MobiDB-lite"/>
    </source>
</evidence>
<gene>
    <name evidence="2" type="ORF">F2P81_008415</name>
</gene>
<evidence type="ECO:0000313" key="3">
    <source>
        <dbReference type="Proteomes" id="UP000438429"/>
    </source>
</evidence>
<dbReference type="AlphaFoldDB" id="A0A6A4T872"/>
<feature type="region of interest" description="Disordered" evidence="1">
    <location>
        <begin position="173"/>
        <end position="199"/>
    </location>
</feature>
<organism evidence="2 3">
    <name type="scientific">Scophthalmus maximus</name>
    <name type="common">Turbot</name>
    <name type="synonym">Psetta maxima</name>
    <dbReference type="NCBI Taxonomy" id="52904"/>
    <lineage>
        <taxon>Eukaryota</taxon>
        <taxon>Metazoa</taxon>
        <taxon>Chordata</taxon>
        <taxon>Craniata</taxon>
        <taxon>Vertebrata</taxon>
        <taxon>Euteleostomi</taxon>
        <taxon>Actinopterygii</taxon>
        <taxon>Neopterygii</taxon>
        <taxon>Teleostei</taxon>
        <taxon>Neoteleostei</taxon>
        <taxon>Acanthomorphata</taxon>
        <taxon>Carangaria</taxon>
        <taxon>Pleuronectiformes</taxon>
        <taxon>Pleuronectoidei</taxon>
        <taxon>Scophthalmidae</taxon>
        <taxon>Scophthalmus</taxon>
    </lineage>
</organism>
<comment type="caution">
    <text evidence="2">The sequence shown here is derived from an EMBL/GenBank/DDBJ whole genome shotgun (WGS) entry which is preliminary data.</text>
</comment>
<proteinExistence type="predicted"/>
<feature type="compositionally biased region" description="Basic and acidic residues" evidence="1">
    <location>
        <begin position="35"/>
        <end position="51"/>
    </location>
</feature>
<reference evidence="2 3" key="1">
    <citation type="submission" date="2019-06" db="EMBL/GenBank/DDBJ databases">
        <title>Draft genomes of female and male turbot (Scophthalmus maximus).</title>
        <authorList>
            <person name="Xu H."/>
            <person name="Xu X.-W."/>
            <person name="Shao C."/>
            <person name="Chen S."/>
        </authorList>
    </citation>
    <scope>NUCLEOTIDE SEQUENCE [LARGE SCALE GENOMIC DNA]</scope>
    <source>
        <strain evidence="2">Ysfricsl-2016a</strain>
        <tissue evidence="2">Blood</tissue>
    </source>
</reference>
<protein>
    <submittedName>
        <fullName evidence="2">Uncharacterized protein</fullName>
    </submittedName>
</protein>
<name>A0A6A4T872_SCOMX</name>
<sequence>MDVLLCLSIDREQMALPTRRFPLTGPPREPSAHSPESDGPRFDFDDVRECGGDDDDTDNGEKMHFNIQKNDSPPTSMPMKPMKVAGLRCTQVLYIPSVLYPTVHFLFLELFHCADGLDGCSQNSRRNVTTGKNDLLLYASSASGERLLHMIGSAPAFAAVLCCCNTSDEVTDDEVTDDEVTDDEVTDDEVTDDEVTDGDVTDDDVTLIKTSVTYFA</sequence>
<dbReference type="EMBL" id="VEVO01000007">
    <property type="protein sequence ID" value="KAF0040180.1"/>
    <property type="molecule type" value="Genomic_DNA"/>
</dbReference>
<feature type="region of interest" description="Disordered" evidence="1">
    <location>
        <begin position="18"/>
        <end position="77"/>
    </location>
</feature>